<reference evidence="1" key="1">
    <citation type="submission" date="2023-06" db="EMBL/GenBank/DDBJ databases">
        <title>A Treasure from Seagulls: Isolation and Description of Aciduricobacillus qingdaonensis gen. nov., sp. nov., a Rare Obligately Uric Acid-utilizing Member in the Family Bacillaceae.</title>
        <authorList>
            <person name="Liu W."/>
            <person name="Wang B."/>
        </authorList>
    </citation>
    <scope>NUCLEOTIDE SEQUENCE</scope>
    <source>
        <strain evidence="1">44XB</strain>
    </source>
</reference>
<keyword evidence="2" id="KW-1185">Reference proteome</keyword>
<dbReference type="EMBL" id="CP129113">
    <property type="protein sequence ID" value="WLV25988.1"/>
    <property type="molecule type" value="Genomic_DNA"/>
</dbReference>
<protein>
    <submittedName>
        <fullName evidence="1">OsmC family protein</fullName>
        <ecNumber evidence="1">1.11.1.-</ecNumber>
    </submittedName>
</protein>
<dbReference type="InterPro" id="IPR003718">
    <property type="entry name" value="OsmC/Ohr_fam"/>
</dbReference>
<accession>A0ABY9KYY2</accession>
<dbReference type="PANTHER" id="PTHR34352:SF1">
    <property type="entry name" value="PROTEIN YHFA"/>
    <property type="match status" value="1"/>
</dbReference>
<dbReference type="InterPro" id="IPR015946">
    <property type="entry name" value="KH_dom-like_a/b"/>
</dbReference>
<keyword evidence="1" id="KW-0575">Peroxidase</keyword>
<dbReference type="Proteomes" id="UP001180087">
    <property type="component" value="Chromosome"/>
</dbReference>
<gene>
    <name evidence="1" type="ORF">QR721_04095</name>
</gene>
<dbReference type="InterPro" id="IPR036102">
    <property type="entry name" value="OsmC/Ohrsf"/>
</dbReference>
<evidence type="ECO:0000313" key="1">
    <source>
        <dbReference type="EMBL" id="WLV25988.1"/>
    </source>
</evidence>
<dbReference type="PANTHER" id="PTHR34352">
    <property type="entry name" value="PROTEIN YHFA"/>
    <property type="match status" value="1"/>
</dbReference>
<dbReference type="Pfam" id="PF02566">
    <property type="entry name" value="OsmC"/>
    <property type="match status" value="1"/>
</dbReference>
<name>A0ABY9KYY2_9BACI</name>
<keyword evidence="1" id="KW-0560">Oxidoreductase</keyword>
<sequence length="130" mass="14815">MKFHMKEKGMRADLGFGVLDVSGDNQYGYRPFQLMVASIAGCSGSVFMKILEKQRMEVEDLIISADVERNALKANSIESITLHYIVKGYRLSPEKLQRNLELSRKNCSMIRTVEGCIDIKERLEIIQLSK</sequence>
<dbReference type="GO" id="GO:0004601">
    <property type="term" value="F:peroxidase activity"/>
    <property type="evidence" value="ECO:0007669"/>
    <property type="project" value="UniProtKB-KW"/>
</dbReference>
<dbReference type="Gene3D" id="3.30.300.20">
    <property type="match status" value="1"/>
</dbReference>
<proteinExistence type="predicted"/>
<evidence type="ECO:0000313" key="2">
    <source>
        <dbReference type="Proteomes" id="UP001180087"/>
    </source>
</evidence>
<organism evidence="1 2">
    <name type="scientific">Aciduricibacillus chroicocephali</name>
    <dbReference type="NCBI Taxonomy" id="3054939"/>
    <lineage>
        <taxon>Bacteria</taxon>
        <taxon>Bacillati</taxon>
        <taxon>Bacillota</taxon>
        <taxon>Bacilli</taxon>
        <taxon>Bacillales</taxon>
        <taxon>Bacillaceae</taxon>
        <taxon>Aciduricibacillus</taxon>
    </lineage>
</organism>
<dbReference type="SUPFAM" id="SSF82784">
    <property type="entry name" value="OsmC-like"/>
    <property type="match status" value="1"/>
</dbReference>
<dbReference type="EC" id="1.11.1.-" evidence="1"/>